<accession>A0A6S7FQC6</accession>
<dbReference type="AlphaFoldDB" id="A0A6S7FQC6"/>
<evidence type="ECO:0000256" key="1">
    <source>
        <dbReference type="SAM" id="Coils"/>
    </source>
</evidence>
<evidence type="ECO:0000256" key="2">
    <source>
        <dbReference type="SAM" id="MobiDB-lite"/>
    </source>
</evidence>
<dbReference type="InterPro" id="IPR036514">
    <property type="entry name" value="SGNH_hydro_sf"/>
</dbReference>
<keyword evidence="4" id="KW-1185">Reference proteome</keyword>
<reference evidence="3" key="1">
    <citation type="submission" date="2020-04" db="EMBL/GenBank/DDBJ databases">
        <authorList>
            <person name="Alioto T."/>
            <person name="Alioto T."/>
            <person name="Gomez Garrido J."/>
        </authorList>
    </citation>
    <scope>NUCLEOTIDE SEQUENCE</scope>
    <source>
        <strain evidence="3">A484AB</strain>
    </source>
</reference>
<name>A0A6S7FQC6_PARCT</name>
<feature type="compositionally biased region" description="Basic and acidic residues" evidence="2">
    <location>
        <begin position="327"/>
        <end position="348"/>
    </location>
</feature>
<sequence>MMTEGEVSTKTTIDASLERYKIENFKNTNAKRVPYEEIDYNIYKSSHVDFSTTEKRLPIWIKALFCRYHENGGINNTKIITRWREQENQDNPSKCDKISLSFHTKENENVLTITVNVTAGRIKAQGRFYKEWGAKEFDQLLAMVNSPQDTWKVDNIKPFVESILKEDKIDLQPLEKTKQALSEESTTPNTPRDKTFSQMRLQLANIEAEFVLHRENTKQTISELSQSIETKDKEIVSLKNTEKEKQQIISDLTLKLLQMEENINALNKRCKRIEEKNSNLQQSVHKIQSESCAEKCTWASMSPPPPNTTEEYSIPTSNTFDLLTDDAANKGDNTNEHVELESKGNKEENVEDGVEQNDNIQQDLPPTVQPNTSAQPETKTDHQKSIDAETIIICDSNGRYLKPKELCPDSTTKYIRSPTLSQARQKIESFNFSNPKNLIIHCGTNDIEQPGKNTITETLEIVDLVKQKHPNCRILVSSLLSRKDELNNKVPTINEELKTRLSSKTKTTYIQHTNISSADLHDKKHLNERGVKKFAKNIKAAYFNTTPKKKEMNKKYPPRDIHNQNFPQHMRTQPFQFGRNNIYPPFTPIIPTPSSPPSYQHRINTQHINKGTGPPPPSFRQDNRINTLPPQLVGLIRQLYGCLSI</sequence>
<dbReference type="EMBL" id="CACRXK020000021">
    <property type="protein sequence ID" value="CAB3976930.1"/>
    <property type="molecule type" value="Genomic_DNA"/>
</dbReference>
<protein>
    <submittedName>
        <fullName evidence="3">Uncharacterized protein</fullName>
    </submittedName>
</protein>
<feature type="region of interest" description="Disordered" evidence="2">
    <location>
        <begin position="321"/>
        <end position="384"/>
    </location>
</feature>
<dbReference type="Gene3D" id="3.40.50.1110">
    <property type="entry name" value="SGNH hydrolase"/>
    <property type="match status" value="1"/>
</dbReference>
<feature type="compositionally biased region" description="Polar residues" evidence="2">
    <location>
        <begin position="356"/>
        <end position="377"/>
    </location>
</feature>
<dbReference type="SUPFAM" id="SSF52266">
    <property type="entry name" value="SGNH hydrolase"/>
    <property type="match status" value="1"/>
</dbReference>
<keyword evidence="1" id="KW-0175">Coiled coil</keyword>
<organism evidence="3 4">
    <name type="scientific">Paramuricea clavata</name>
    <name type="common">Red gorgonian</name>
    <name type="synonym">Violescent sea-whip</name>
    <dbReference type="NCBI Taxonomy" id="317549"/>
    <lineage>
        <taxon>Eukaryota</taxon>
        <taxon>Metazoa</taxon>
        <taxon>Cnidaria</taxon>
        <taxon>Anthozoa</taxon>
        <taxon>Octocorallia</taxon>
        <taxon>Malacalcyonacea</taxon>
        <taxon>Plexauridae</taxon>
        <taxon>Paramuricea</taxon>
    </lineage>
</organism>
<dbReference type="Proteomes" id="UP001152795">
    <property type="component" value="Unassembled WGS sequence"/>
</dbReference>
<evidence type="ECO:0000313" key="4">
    <source>
        <dbReference type="Proteomes" id="UP001152795"/>
    </source>
</evidence>
<proteinExistence type="predicted"/>
<evidence type="ECO:0000313" key="3">
    <source>
        <dbReference type="EMBL" id="CAB3976930.1"/>
    </source>
</evidence>
<comment type="caution">
    <text evidence="3">The sequence shown here is derived from an EMBL/GenBank/DDBJ whole genome shotgun (WGS) entry which is preliminary data.</text>
</comment>
<feature type="coiled-coil region" evidence="1">
    <location>
        <begin position="214"/>
        <end position="290"/>
    </location>
</feature>
<dbReference type="OrthoDB" id="6075221at2759"/>
<gene>
    <name evidence="3" type="ORF">PACLA_8A030016</name>
</gene>